<reference evidence="14" key="1">
    <citation type="submission" date="2016-03" db="EMBL/GenBank/DDBJ databases">
        <title>Complete genome sequence of Solimmundus cernigliae, representing a novel lineage of polycyclic aromatic hydrocarbon degraders within the Gammaproteobacteria.</title>
        <authorList>
            <person name="Singleton D.R."/>
            <person name="Dickey A.N."/>
            <person name="Scholl E.H."/>
            <person name="Wright F.A."/>
            <person name="Aitken M.D."/>
        </authorList>
    </citation>
    <scope>NUCLEOTIDE SEQUENCE [LARGE SCALE GENOMIC DNA]</scope>
    <source>
        <strain evidence="14">TR3.2</strain>
    </source>
</reference>
<dbReference type="GO" id="GO:0016020">
    <property type="term" value="C:membrane"/>
    <property type="evidence" value="ECO:0007669"/>
    <property type="project" value="TreeGrafter"/>
</dbReference>
<evidence type="ECO:0000313" key="14">
    <source>
        <dbReference type="Proteomes" id="UP000092952"/>
    </source>
</evidence>
<keyword evidence="9" id="KW-0408">Iron</keyword>
<evidence type="ECO:0000313" key="13">
    <source>
        <dbReference type="EMBL" id="ANX03325.1"/>
    </source>
</evidence>
<dbReference type="GO" id="GO:0030313">
    <property type="term" value="C:cell envelope"/>
    <property type="evidence" value="ECO:0007669"/>
    <property type="project" value="UniProtKB-SubCell"/>
</dbReference>
<comment type="subcellular location">
    <subcellularLocation>
        <location evidence="3">Cell envelope</location>
    </subcellularLocation>
</comment>
<dbReference type="GO" id="GO:0009055">
    <property type="term" value="F:electron transfer activity"/>
    <property type="evidence" value="ECO:0007669"/>
    <property type="project" value="TreeGrafter"/>
</dbReference>
<evidence type="ECO:0000256" key="3">
    <source>
        <dbReference type="ARBA" id="ARBA00004196"/>
    </source>
</evidence>
<dbReference type="SUPFAM" id="SSF54862">
    <property type="entry name" value="4Fe-4S ferredoxins"/>
    <property type="match status" value="1"/>
</dbReference>
<evidence type="ECO:0000259" key="12">
    <source>
        <dbReference type="PROSITE" id="PS51379"/>
    </source>
</evidence>
<dbReference type="PANTHER" id="PTHR43518:SF1">
    <property type="entry name" value="RESPIRATORY NITRATE REDUCTASE 1 BETA CHAIN"/>
    <property type="match status" value="1"/>
</dbReference>
<keyword evidence="8" id="KW-0249">Electron transport</keyword>
<dbReference type="FunCoup" id="A0A1B1YRC5">
    <property type="interactions" value="116"/>
</dbReference>
<dbReference type="OrthoDB" id="9779457at2"/>
<name>A0A1B1YRC5_9GAMM</name>
<dbReference type="PANTHER" id="PTHR43518">
    <property type="entry name" value="NITRATE REDUCTASE BETA SUBUNIT"/>
    <property type="match status" value="1"/>
</dbReference>
<evidence type="ECO:0000256" key="7">
    <source>
        <dbReference type="ARBA" id="ARBA00022737"/>
    </source>
</evidence>
<evidence type="ECO:0000256" key="10">
    <source>
        <dbReference type="ARBA" id="ARBA00023014"/>
    </source>
</evidence>
<keyword evidence="6" id="KW-0479">Metal-binding</keyword>
<evidence type="ECO:0000256" key="2">
    <source>
        <dbReference type="ARBA" id="ARBA00001966"/>
    </source>
</evidence>
<keyword evidence="5" id="KW-0004">4Fe-4S</keyword>
<protein>
    <submittedName>
        <fullName evidence="13">Respiratory nitrate reductase subunit beta</fullName>
    </submittedName>
</protein>
<dbReference type="RefSeq" id="WP_068802830.1">
    <property type="nucleotide sequence ID" value="NZ_CP014671.1"/>
</dbReference>
<dbReference type="Proteomes" id="UP000092952">
    <property type="component" value="Chromosome"/>
</dbReference>
<gene>
    <name evidence="13" type="ORF">PG2T_03375</name>
</gene>
<dbReference type="InterPro" id="IPR017896">
    <property type="entry name" value="4Fe4S_Fe-S-bd"/>
</dbReference>
<dbReference type="AlphaFoldDB" id="A0A1B1YRC5"/>
<dbReference type="Pfam" id="PF13247">
    <property type="entry name" value="Fer4_11"/>
    <property type="match status" value="1"/>
</dbReference>
<evidence type="ECO:0000256" key="9">
    <source>
        <dbReference type="ARBA" id="ARBA00023004"/>
    </source>
</evidence>
<dbReference type="InParanoid" id="A0A1B1YRC5"/>
<keyword evidence="7" id="KW-0677">Repeat</keyword>
<dbReference type="GO" id="GO:0051539">
    <property type="term" value="F:4 iron, 4 sulfur cluster binding"/>
    <property type="evidence" value="ECO:0007669"/>
    <property type="project" value="UniProtKB-KW"/>
</dbReference>
<organism evidence="13 14">
    <name type="scientific">Immundisolibacter cernigliae</name>
    <dbReference type="NCBI Taxonomy" id="1810504"/>
    <lineage>
        <taxon>Bacteria</taxon>
        <taxon>Pseudomonadati</taxon>
        <taxon>Pseudomonadota</taxon>
        <taxon>Gammaproteobacteria</taxon>
        <taxon>Immundisolibacterales</taxon>
        <taxon>Immundisolibacteraceae</taxon>
        <taxon>Immundisolibacter</taxon>
    </lineage>
</organism>
<evidence type="ECO:0000256" key="1">
    <source>
        <dbReference type="ARBA" id="ARBA00001927"/>
    </source>
</evidence>
<dbReference type="KEGG" id="gbi:PG2T_03375"/>
<keyword evidence="10" id="KW-0411">Iron-sulfur</keyword>
<comment type="cofactor">
    <cofactor evidence="2">
        <name>[4Fe-4S] cluster</name>
        <dbReference type="ChEBI" id="CHEBI:49883"/>
    </cofactor>
</comment>
<dbReference type="STRING" id="1810504.PG2T_03375"/>
<keyword evidence="14" id="KW-1185">Reference proteome</keyword>
<dbReference type="GO" id="GO:0051538">
    <property type="term" value="F:3 iron, 4 sulfur cluster binding"/>
    <property type="evidence" value="ECO:0007669"/>
    <property type="project" value="UniProtKB-KW"/>
</dbReference>
<evidence type="ECO:0000256" key="4">
    <source>
        <dbReference type="ARBA" id="ARBA00022448"/>
    </source>
</evidence>
<dbReference type="Gene3D" id="3.30.70.20">
    <property type="match status" value="4"/>
</dbReference>
<evidence type="ECO:0000256" key="5">
    <source>
        <dbReference type="ARBA" id="ARBA00022485"/>
    </source>
</evidence>
<evidence type="ECO:0000256" key="6">
    <source>
        <dbReference type="ARBA" id="ARBA00022723"/>
    </source>
</evidence>
<comment type="cofactor">
    <cofactor evidence="1">
        <name>[3Fe-4S] cluster</name>
        <dbReference type="ChEBI" id="CHEBI:21137"/>
    </cofactor>
</comment>
<accession>A0A1B1YRC5</accession>
<keyword evidence="11" id="KW-0003">3Fe-4S</keyword>
<sequence>MAFAPRGAPKEELLRHTRQVGNIIDLNKCMGCQTCTAACKSLWTSREGTEHMRWMNVSTYPGAGYPRDYEKMGGGYAPDKTPTPGKLTTLTDVGDNFKFNHADVYYGGHGQKVHLKPTSAVTGEDPVWGYNWDEDEGGGDWPNGYYFYLPRKCYHCADAPCLKACTHNALYKREQDGIVVLDQERCNGDRLCVEACPYKAIYYNPVSQKSEKCVMCCPRVEQGIAPACDRQCPGRTRLFGYLDDPDSDLYKLIHVHKVALPLHPEYGTEPNVFYIPPFDTTHAFAEDGSITDEGRIEAEVLINLFGPDVVPVIARLKAERSKRQNGKPSEVMDLLIGRNFWDRFKDFSNDPLQEAV</sequence>
<dbReference type="EMBL" id="CP014671">
    <property type="protein sequence ID" value="ANX03325.1"/>
    <property type="molecule type" value="Genomic_DNA"/>
</dbReference>
<evidence type="ECO:0000256" key="8">
    <source>
        <dbReference type="ARBA" id="ARBA00022982"/>
    </source>
</evidence>
<feature type="domain" description="4Fe-4S ferredoxin-type" evidence="12">
    <location>
        <begin position="177"/>
        <end position="206"/>
    </location>
</feature>
<feature type="domain" description="4Fe-4S ferredoxin-type" evidence="12">
    <location>
        <begin position="20"/>
        <end position="49"/>
    </location>
</feature>
<proteinExistence type="predicted"/>
<dbReference type="GO" id="GO:0046872">
    <property type="term" value="F:metal ion binding"/>
    <property type="evidence" value="ECO:0007669"/>
    <property type="project" value="UniProtKB-KW"/>
</dbReference>
<evidence type="ECO:0000256" key="11">
    <source>
        <dbReference type="ARBA" id="ARBA00023291"/>
    </source>
</evidence>
<keyword evidence="4" id="KW-0813">Transport</keyword>
<dbReference type="GO" id="GO:0009061">
    <property type="term" value="P:anaerobic respiration"/>
    <property type="evidence" value="ECO:0007669"/>
    <property type="project" value="TreeGrafter"/>
</dbReference>
<dbReference type="PROSITE" id="PS51379">
    <property type="entry name" value="4FE4S_FER_2"/>
    <property type="match status" value="2"/>
</dbReference>